<dbReference type="Gene3D" id="1.20.1250.20">
    <property type="entry name" value="MFS general substrate transporter like domains"/>
    <property type="match status" value="1"/>
</dbReference>
<dbReference type="InterPro" id="IPR036259">
    <property type="entry name" value="MFS_trans_sf"/>
</dbReference>
<evidence type="ECO:0000256" key="6">
    <source>
        <dbReference type="SAM" id="Phobius"/>
    </source>
</evidence>
<name>A0A417YPW3_9BACI</name>
<comment type="caution">
    <text evidence="7">The sequence shown here is derived from an EMBL/GenBank/DDBJ whole genome shotgun (WGS) entry which is preliminary data.</text>
</comment>
<dbReference type="PANTHER" id="PTHR23513:SF6">
    <property type="entry name" value="MAJOR FACILITATOR SUPERFAMILY ASSOCIATED DOMAIN-CONTAINING PROTEIN"/>
    <property type="match status" value="1"/>
</dbReference>
<feature type="transmembrane region" description="Helical" evidence="6">
    <location>
        <begin position="298"/>
        <end position="321"/>
    </location>
</feature>
<feature type="transmembrane region" description="Helical" evidence="6">
    <location>
        <begin position="137"/>
        <end position="160"/>
    </location>
</feature>
<keyword evidence="4 6" id="KW-1133">Transmembrane helix</keyword>
<evidence type="ECO:0000256" key="3">
    <source>
        <dbReference type="ARBA" id="ARBA00022692"/>
    </source>
</evidence>
<evidence type="ECO:0000313" key="8">
    <source>
        <dbReference type="Proteomes" id="UP000284416"/>
    </source>
</evidence>
<dbReference type="GO" id="GO:0005886">
    <property type="term" value="C:plasma membrane"/>
    <property type="evidence" value="ECO:0007669"/>
    <property type="project" value="UniProtKB-SubCell"/>
</dbReference>
<keyword evidence="2" id="KW-1003">Cell membrane</keyword>
<dbReference type="CDD" id="cd06173">
    <property type="entry name" value="MFS_MefA_like"/>
    <property type="match status" value="1"/>
</dbReference>
<reference evidence="7 8" key="1">
    <citation type="journal article" date="2017" name="Int. J. Syst. Evol. Microbiol.">
        <title>Bacillus notoginsengisoli sp. nov., a novel bacterium isolated from the rhizosphere of Panax notoginseng.</title>
        <authorList>
            <person name="Zhang M.Y."/>
            <person name="Cheng J."/>
            <person name="Cai Y."/>
            <person name="Zhang T.Y."/>
            <person name="Wu Y.Y."/>
            <person name="Manikprabhu D."/>
            <person name="Li W.J."/>
            <person name="Zhang Y.X."/>
        </authorList>
    </citation>
    <scope>NUCLEOTIDE SEQUENCE [LARGE SCALE GENOMIC DNA]</scope>
    <source>
        <strain evidence="7 8">JCM 30743</strain>
    </source>
</reference>
<proteinExistence type="predicted"/>
<dbReference type="InterPro" id="IPR011701">
    <property type="entry name" value="MFS"/>
</dbReference>
<dbReference type="Proteomes" id="UP000284416">
    <property type="component" value="Unassembled WGS sequence"/>
</dbReference>
<dbReference type="EMBL" id="QWEG01000012">
    <property type="protein sequence ID" value="RHW36035.1"/>
    <property type="molecule type" value="Genomic_DNA"/>
</dbReference>
<dbReference type="GO" id="GO:0022857">
    <property type="term" value="F:transmembrane transporter activity"/>
    <property type="evidence" value="ECO:0007669"/>
    <property type="project" value="InterPro"/>
</dbReference>
<feature type="transmembrane region" description="Helical" evidence="6">
    <location>
        <begin position="233"/>
        <end position="255"/>
    </location>
</feature>
<evidence type="ECO:0000256" key="1">
    <source>
        <dbReference type="ARBA" id="ARBA00004651"/>
    </source>
</evidence>
<keyword evidence="5 6" id="KW-0472">Membrane</keyword>
<organism evidence="7 8">
    <name type="scientific">Neobacillus notoginsengisoli</name>
    <dbReference type="NCBI Taxonomy" id="1578198"/>
    <lineage>
        <taxon>Bacteria</taxon>
        <taxon>Bacillati</taxon>
        <taxon>Bacillota</taxon>
        <taxon>Bacilli</taxon>
        <taxon>Bacillales</taxon>
        <taxon>Bacillaceae</taxon>
        <taxon>Neobacillus</taxon>
    </lineage>
</organism>
<comment type="subcellular location">
    <subcellularLocation>
        <location evidence="1">Cell membrane</location>
        <topology evidence="1">Multi-pass membrane protein</topology>
    </subcellularLocation>
</comment>
<keyword evidence="3 6" id="KW-0812">Transmembrane</keyword>
<feature type="transmembrane region" description="Helical" evidence="6">
    <location>
        <begin position="359"/>
        <end position="379"/>
    </location>
</feature>
<feature type="transmembrane region" description="Helical" evidence="6">
    <location>
        <begin position="37"/>
        <end position="61"/>
    </location>
</feature>
<dbReference type="AlphaFoldDB" id="A0A417YPW3"/>
<accession>A0A417YPW3</accession>
<dbReference type="PANTHER" id="PTHR23513">
    <property type="entry name" value="INTEGRAL MEMBRANE EFFLUX PROTEIN-RELATED"/>
    <property type="match status" value="1"/>
</dbReference>
<dbReference type="OrthoDB" id="2961659at2"/>
<feature type="transmembrane region" description="Helical" evidence="6">
    <location>
        <begin position="12"/>
        <end position="31"/>
    </location>
</feature>
<feature type="transmembrane region" description="Helical" evidence="6">
    <location>
        <begin position="98"/>
        <end position="116"/>
    </location>
</feature>
<evidence type="ECO:0000256" key="4">
    <source>
        <dbReference type="ARBA" id="ARBA00022989"/>
    </source>
</evidence>
<dbReference type="Pfam" id="PF07690">
    <property type="entry name" value="MFS_1"/>
    <property type="match status" value="1"/>
</dbReference>
<evidence type="ECO:0000313" key="7">
    <source>
        <dbReference type="EMBL" id="RHW36035.1"/>
    </source>
</evidence>
<gene>
    <name evidence="7" type="ORF">D1B31_18295</name>
</gene>
<feature type="transmembrane region" description="Helical" evidence="6">
    <location>
        <begin position="327"/>
        <end position="347"/>
    </location>
</feature>
<feature type="transmembrane region" description="Helical" evidence="6">
    <location>
        <begin position="267"/>
        <end position="286"/>
    </location>
</feature>
<feature type="transmembrane region" description="Helical" evidence="6">
    <location>
        <begin position="385"/>
        <end position="404"/>
    </location>
</feature>
<feature type="transmembrane region" description="Helical" evidence="6">
    <location>
        <begin position="73"/>
        <end position="92"/>
    </location>
</feature>
<dbReference type="RefSeq" id="WP_118923108.1">
    <property type="nucleotide sequence ID" value="NZ_QWEG01000012.1"/>
</dbReference>
<evidence type="ECO:0000256" key="5">
    <source>
        <dbReference type="ARBA" id="ARBA00023136"/>
    </source>
</evidence>
<keyword evidence="8" id="KW-1185">Reference proteome</keyword>
<dbReference type="SUPFAM" id="SSF103473">
    <property type="entry name" value="MFS general substrate transporter"/>
    <property type="match status" value="1"/>
</dbReference>
<protein>
    <submittedName>
        <fullName evidence="7">MFS transporter</fullName>
    </submittedName>
</protein>
<evidence type="ECO:0000256" key="2">
    <source>
        <dbReference type="ARBA" id="ARBA00022475"/>
    </source>
</evidence>
<feature type="transmembrane region" description="Helical" evidence="6">
    <location>
        <begin position="166"/>
        <end position="184"/>
    </location>
</feature>
<sequence length="426" mass="46522">MNRNISLITLNQFLTNTADSIFQIVLFWYVYHQTGSALSASLVTAISFTIQIFLSPLIGVLSDRYNPLTTMQVSFGILGLVGVIFAPVYFYLKSLIVIYIYFAVIIHTCCMMLEGSSKNRLIPLFVGEENVVKTNGYISSSGNLASLIGNSLGGGILAVISFAGVMLIHSGLYFLAAVILLFLIKVKSSQEKSEILVTELKAETKKSDVKLKKPKFFQEMLDGFKLLKSNRPLLKLVILSTVLNIAMLNASLLVVLVSDQYHGTSTIYGLFNMFGIISSIVIGLIIGKLTTKFKTPTLFAVGLAISGVATVLMGVTNIIAIGILLNMLVLASGAILRITFNSFMMICVEDKFRGRMMSLAIAISAIIVPAVSLLGGYLSDKFGVGIVYILSGSWIFIWTLFPLIDKDIREINLGIKQKRGEFAKSI</sequence>